<feature type="domain" description="Pseudouridine synthase II N-terminal" evidence="6">
    <location>
        <begin position="21"/>
        <end position="170"/>
    </location>
</feature>
<organism evidence="8 9">
    <name type="scientific">Candidatus Roizmanbacteria bacterium RIFCSPLOWO2_01_FULL_38_11</name>
    <dbReference type="NCBI Taxonomy" id="1802060"/>
    <lineage>
        <taxon>Bacteria</taxon>
        <taxon>Candidatus Roizmaniibacteriota</taxon>
    </lineage>
</organism>
<dbReference type="Pfam" id="PF01509">
    <property type="entry name" value="TruB_N"/>
    <property type="match status" value="1"/>
</dbReference>
<feature type="domain" description="tRNA pseudouridylate synthase B C-terminal" evidence="7">
    <location>
        <begin position="171"/>
        <end position="204"/>
    </location>
</feature>
<dbReference type="PANTHER" id="PTHR13767:SF2">
    <property type="entry name" value="PSEUDOURIDYLATE SYNTHASE TRUB1"/>
    <property type="match status" value="1"/>
</dbReference>
<dbReference type="GO" id="GO:0160148">
    <property type="term" value="F:tRNA pseudouridine(55) synthase activity"/>
    <property type="evidence" value="ECO:0007669"/>
    <property type="project" value="UniProtKB-EC"/>
</dbReference>
<evidence type="ECO:0000256" key="2">
    <source>
        <dbReference type="ARBA" id="ARBA00005642"/>
    </source>
</evidence>
<dbReference type="AlphaFoldDB" id="A0A1F7INE9"/>
<name>A0A1F7INE9_9BACT</name>
<sequence length="208" mass="23203">MIFAVNKPWGMSSYDVIRYFKKKYPGQKIGHGGALDPYAEGVLILGIGRDGTKALNVVLKGSDKVYIAEIELGYLSLTDDAEGPIKKYSDIIPSLQDVLCNLASFIGEFMQVPPEFSNIKIKGTSSHRRKRRGEIVRLEPRKATIHNISLLNYDYPLITIEVTTASGVYIRALARDIGEKLKTGAFLRNLKRTRVGDFTLQAALRIDQ</sequence>
<dbReference type="PANTHER" id="PTHR13767">
    <property type="entry name" value="TRNA-PSEUDOURIDINE SYNTHASE"/>
    <property type="match status" value="1"/>
</dbReference>
<dbReference type="NCBIfam" id="TIGR00431">
    <property type="entry name" value="TruB"/>
    <property type="match status" value="1"/>
</dbReference>
<comment type="similarity">
    <text evidence="2">Belongs to the pseudouridine synthase TruB family. Type 1 subfamily.</text>
</comment>
<dbReference type="GO" id="GO:0003723">
    <property type="term" value="F:RNA binding"/>
    <property type="evidence" value="ECO:0007669"/>
    <property type="project" value="InterPro"/>
</dbReference>
<dbReference type="InterPro" id="IPR032819">
    <property type="entry name" value="TruB_C"/>
</dbReference>
<dbReference type="GO" id="GO:0006400">
    <property type="term" value="P:tRNA modification"/>
    <property type="evidence" value="ECO:0007669"/>
    <property type="project" value="TreeGrafter"/>
</dbReference>
<comment type="caution">
    <text evidence="8">The sequence shown here is derived from an EMBL/GenBank/DDBJ whole genome shotgun (WGS) entry which is preliminary data.</text>
</comment>
<dbReference type="Gene3D" id="3.30.2350.10">
    <property type="entry name" value="Pseudouridine synthase"/>
    <property type="match status" value="1"/>
</dbReference>
<proteinExistence type="inferred from homology"/>
<evidence type="ECO:0000256" key="3">
    <source>
        <dbReference type="ARBA" id="ARBA00012787"/>
    </source>
</evidence>
<dbReference type="GO" id="GO:1990481">
    <property type="term" value="P:mRNA pseudouridine synthesis"/>
    <property type="evidence" value="ECO:0007669"/>
    <property type="project" value="TreeGrafter"/>
</dbReference>
<dbReference type="InterPro" id="IPR014780">
    <property type="entry name" value="tRNA_psdUridine_synth_TruB"/>
</dbReference>
<dbReference type="InterPro" id="IPR002501">
    <property type="entry name" value="PsdUridine_synth_N"/>
</dbReference>
<dbReference type="InterPro" id="IPR020103">
    <property type="entry name" value="PsdUridine_synth_cat_dom_sf"/>
</dbReference>
<comment type="catalytic activity">
    <reaction evidence="1">
        <text>uridine(55) in tRNA = pseudouridine(55) in tRNA</text>
        <dbReference type="Rhea" id="RHEA:42532"/>
        <dbReference type="Rhea" id="RHEA-COMP:10101"/>
        <dbReference type="Rhea" id="RHEA-COMP:10102"/>
        <dbReference type="ChEBI" id="CHEBI:65314"/>
        <dbReference type="ChEBI" id="CHEBI:65315"/>
        <dbReference type="EC" id="5.4.99.25"/>
    </reaction>
</comment>
<evidence type="ECO:0000259" key="7">
    <source>
        <dbReference type="Pfam" id="PF16198"/>
    </source>
</evidence>
<evidence type="ECO:0000256" key="4">
    <source>
        <dbReference type="ARBA" id="ARBA00022694"/>
    </source>
</evidence>
<accession>A0A1F7INE9</accession>
<dbReference type="EMBL" id="MGAK01000011">
    <property type="protein sequence ID" value="OGK44841.1"/>
    <property type="molecule type" value="Genomic_DNA"/>
</dbReference>
<dbReference type="EC" id="5.4.99.25" evidence="3"/>
<keyword evidence="4" id="KW-0819">tRNA processing</keyword>
<dbReference type="SUPFAM" id="SSF55120">
    <property type="entry name" value="Pseudouridine synthase"/>
    <property type="match status" value="1"/>
</dbReference>
<gene>
    <name evidence="8" type="ORF">A2957_03025</name>
</gene>
<keyword evidence="5" id="KW-0413">Isomerase</keyword>
<evidence type="ECO:0000313" key="9">
    <source>
        <dbReference type="Proteomes" id="UP000179072"/>
    </source>
</evidence>
<dbReference type="Proteomes" id="UP000179072">
    <property type="component" value="Unassembled WGS sequence"/>
</dbReference>
<evidence type="ECO:0000313" key="8">
    <source>
        <dbReference type="EMBL" id="OGK44841.1"/>
    </source>
</evidence>
<dbReference type="Pfam" id="PF16198">
    <property type="entry name" value="TruB_C_2"/>
    <property type="match status" value="1"/>
</dbReference>
<protein>
    <recommendedName>
        <fullName evidence="3">tRNA pseudouridine(55) synthase</fullName>
        <ecNumber evidence="3">5.4.99.25</ecNumber>
    </recommendedName>
</protein>
<evidence type="ECO:0000259" key="6">
    <source>
        <dbReference type="Pfam" id="PF01509"/>
    </source>
</evidence>
<evidence type="ECO:0000256" key="5">
    <source>
        <dbReference type="ARBA" id="ARBA00023235"/>
    </source>
</evidence>
<dbReference type="STRING" id="1802060.A2957_03025"/>
<evidence type="ECO:0000256" key="1">
    <source>
        <dbReference type="ARBA" id="ARBA00000385"/>
    </source>
</evidence>
<reference evidence="8 9" key="1">
    <citation type="journal article" date="2016" name="Nat. Commun.">
        <title>Thousands of microbial genomes shed light on interconnected biogeochemical processes in an aquifer system.</title>
        <authorList>
            <person name="Anantharaman K."/>
            <person name="Brown C.T."/>
            <person name="Hug L.A."/>
            <person name="Sharon I."/>
            <person name="Castelle C.J."/>
            <person name="Probst A.J."/>
            <person name="Thomas B.C."/>
            <person name="Singh A."/>
            <person name="Wilkins M.J."/>
            <person name="Karaoz U."/>
            <person name="Brodie E.L."/>
            <person name="Williams K.H."/>
            <person name="Hubbard S.S."/>
            <person name="Banfield J.F."/>
        </authorList>
    </citation>
    <scope>NUCLEOTIDE SEQUENCE [LARGE SCALE GENOMIC DNA]</scope>
</reference>